<evidence type="ECO:0000313" key="3">
    <source>
        <dbReference type="Proteomes" id="UP000023541"/>
    </source>
</evidence>
<feature type="chain" id="PRO_5001515821" description="Outer membrane protein beta-barrel domain-containing protein" evidence="1">
    <location>
        <begin position="24"/>
        <end position="291"/>
    </location>
</feature>
<gene>
    <name evidence="2" type="ORF">ATO12_13405</name>
</gene>
<reference evidence="2 3" key="1">
    <citation type="submission" date="2014-04" db="EMBL/GenBank/DDBJ databases">
        <title>Aquimarina sp. 22II-S11-z7 Genome Sequencing.</title>
        <authorList>
            <person name="Lai Q."/>
        </authorList>
    </citation>
    <scope>NUCLEOTIDE SEQUENCE [LARGE SCALE GENOMIC DNA]</scope>
    <source>
        <strain evidence="2 3">22II-S11-z7</strain>
    </source>
</reference>
<organism evidence="2 3">
    <name type="scientific">Aquimarina atlantica</name>
    <dbReference type="NCBI Taxonomy" id="1317122"/>
    <lineage>
        <taxon>Bacteria</taxon>
        <taxon>Pseudomonadati</taxon>
        <taxon>Bacteroidota</taxon>
        <taxon>Flavobacteriia</taxon>
        <taxon>Flavobacteriales</taxon>
        <taxon>Flavobacteriaceae</taxon>
        <taxon>Aquimarina</taxon>
    </lineage>
</organism>
<protein>
    <recommendedName>
        <fullName evidence="4">Outer membrane protein beta-barrel domain-containing protein</fullName>
    </recommendedName>
</protein>
<dbReference type="Proteomes" id="UP000023541">
    <property type="component" value="Unassembled WGS sequence"/>
</dbReference>
<proteinExistence type="predicted"/>
<dbReference type="OrthoDB" id="936621at2"/>
<keyword evidence="3" id="KW-1185">Reference proteome</keyword>
<dbReference type="EMBL" id="AQRA01000004">
    <property type="protein sequence ID" value="EZH73879.1"/>
    <property type="molecule type" value="Genomic_DNA"/>
</dbReference>
<dbReference type="RefSeq" id="WP_034241416.1">
    <property type="nucleotide sequence ID" value="NZ_AQRA01000004.1"/>
</dbReference>
<evidence type="ECO:0000313" key="2">
    <source>
        <dbReference type="EMBL" id="EZH73879.1"/>
    </source>
</evidence>
<dbReference type="STRING" id="1317122.ATO12_13405"/>
<feature type="signal peptide" evidence="1">
    <location>
        <begin position="1"/>
        <end position="23"/>
    </location>
</feature>
<comment type="caution">
    <text evidence="2">The sequence shown here is derived from an EMBL/GenBank/DDBJ whole genome shotgun (WGS) entry which is preliminary data.</text>
</comment>
<keyword evidence="1" id="KW-0732">Signal</keyword>
<evidence type="ECO:0000256" key="1">
    <source>
        <dbReference type="SAM" id="SignalP"/>
    </source>
</evidence>
<accession>A0A023BVB4</accession>
<sequence>MIRKNRIVIALLLFISVAGISQTENPVLSKKEKRKNRPAYIGFTAGLGKSSFRDFATSPLFYKGTPRNIALSYTKADIERESEIGASYLFGQFHNNFNRHSQSSKLHSVSLYYSRLYRLNMLSSPKLNVKVGGLFNATTNFRTNEGFGNNGIGVEIIPTLFGSVKIEKDISRKEEKNKKFLFIKYKLKKRTRNLAFRLNVGLVNSSFRNGYVYNGQSGLLNEANIFDEYEFDIFSGFRVNSSLDYTISLQNKNALRFSYVWDAYKTGGDFDKFEMSAHLLKLTFLFNTNNK</sequence>
<dbReference type="eggNOG" id="ENOG5033991">
    <property type="taxonomic scope" value="Bacteria"/>
</dbReference>
<dbReference type="AlphaFoldDB" id="A0A023BVB4"/>
<name>A0A023BVB4_9FLAO</name>
<evidence type="ECO:0008006" key="4">
    <source>
        <dbReference type="Google" id="ProtNLM"/>
    </source>
</evidence>